<evidence type="ECO:0000256" key="4">
    <source>
        <dbReference type="ARBA" id="ARBA00022630"/>
    </source>
</evidence>
<keyword evidence="12" id="KW-0456">Lyase</keyword>
<evidence type="ECO:0000256" key="8">
    <source>
        <dbReference type="PIRSR" id="PIRSR602081-1"/>
    </source>
</evidence>
<evidence type="ECO:0000259" key="11">
    <source>
        <dbReference type="PROSITE" id="PS51645"/>
    </source>
</evidence>
<keyword evidence="4 8" id="KW-0285">Flavoprotein</keyword>
<dbReference type="InterPro" id="IPR002081">
    <property type="entry name" value="Cryptochrome/DNA_photolyase_1"/>
</dbReference>
<dbReference type="PANTHER" id="PTHR11455:SF9">
    <property type="entry name" value="CRYPTOCHROME CIRCADIAN CLOCK 5 ISOFORM X1"/>
    <property type="match status" value="1"/>
</dbReference>
<dbReference type="AlphaFoldDB" id="A0A7V2AYK5"/>
<dbReference type="Gene3D" id="3.40.50.620">
    <property type="entry name" value="HUPs"/>
    <property type="match status" value="1"/>
</dbReference>
<evidence type="ECO:0000256" key="6">
    <source>
        <dbReference type="ARBA" id="ARBA00022991"/>
    </source>
</evidence>
<feature type="binding site" evidence="8">
    <location>
        <begin position="375"/>
        <end position="377"/>
    </location>
    <ligand>
        <name>FAD</name>
        <dbReference type="ChEBI" id="CHEBI:57692"/>
    </ligand>
</feature>
<sequence>MSLTLLLFSSGDLRLTENPALEAALRTGRPIVPVFIWHRKASGFARLGAARRWWLHHSLASLDAELRQRSSRLILRVTDDPIQELGFLLTNLPVSTLCCNRPLLPHERYTLTKVMHLCQKGIHLIETDGCTLMNPSELRTQNGDIYRVFTPFWKALQQHYTPPTPFIPPATLPAPESWPESAPLTALELLPKPDWATETIAQYWKPGETAAWGLLRQFLAYGLPHYHHNRDRLDRDLTSRLSPYLAHGEISPHLIWRVSGEAQKNGISAQAVAAFRRQLGWREFGYYLLYHFPETVEQPLRSEWASFPWRTEAPELYAWQKGQTGYPIIDAAMRQLWCSGWMHNRARLLVASFLTKNLRIHWLRGAEWFWDTLVDADLANNTLGWQWVAGCGADSAPYFRLFNPVLQSKKFDPEGLYIRYWLPALASLPTSCIHSPWENDCCQQQLHATSYPRPLVPLEKSRNEALEMYERWKTQLSQPL</sequence>
<feature type="domain" description="Photolyase/cryptochrome alpha/beta" evidence="11">
    <location>
        <begin position="3"/>
        <end position="132"/>
    </location>
</feature>
<dbReference type="PROSITE" id="PS51645">
    <property type="entry name" value="PHR_CRY_ALPHA_BETA"/>
    <property type="match status" value="1"/>
</dbReference>
<evidence type="ECO:0000313" key="12">
    <source>
        <dbReference type="EMBL" id="HER95020.1"/>
    </source>
</evidence>
<dbReference type="InterPro" id="IPR036134">
    <property type="entry name" value="Crypto/Photolyase_FAD-like_sf"/>
</dbReference>
<dbReference type="Gene3D" id="1.25.40.80">
    <property type="match status" value="1"/>
</dbReference>
<dbReference type="EC" id="4.1.99.3" evidence="2"/>
<dbReference type="GO" id="GO:0003677">
    <property type="term" value="F:DNA binding"/>
    <property type="evidence" value="ECO:0007669"/>
    <property type="project" value="TreeGrafter"/>
</dbReference>
<dbReference type="InterPro" id="IPR018394">
    <property type="entry name" value="DNA_photolyase_1_CS_C"/>
</dbReference>
<evidence type="ECO:0000256" key="9">
    <source>
        <dbReference type="PIRSR" id="PIRSR602081-2"/>
    </source>
</evidence>
<keyword evidence="5 8" id="KW-0274">FAD</keyword>
<comment type="cofactor">
    <cofactor evidence="1">
        <name>(6R)-5,10-methylene-5,6,7,8-tetrahydrofolate</name>
        <dbReference type="ChEBI" id="CHEBI:15636"/>
    </cofactor>
</comment>
<dbReference type="InterPro" id="IPR036155">
    <property type="entry name" value="Crypto/Photolyase_N_sf"/>
</dbReference>
<evidence type="ECO:0000256" key="7">
    <source>
        <dbReference type="ARBA" id="ARBA00033999"/>
    </source>
</evidence>
<feature type="site" description="Electron transfer via tryptophanyl radical" evidence="9">
    <location>
        <position position="385"/>
    </location>
</feature>
<accession>A0A7V2AYK5</accession>
<feature type="binding site" evidence="8">
    <location>
        <position position="226"/>
    </location>
    <ligand>
        <name>FAD</name>
        <dbReference type="ChEBI" id="CHEBI:57692"/>
    </ligand>
</feature>
<gene>
    <name evidence="12" type="ORF">ENO59_00645</name>
</gene>
<dbReference type="FunFam" id="1.10.579.10:FF:000003">
    <property type="entry name" value="Deoxyribodipyrimidine photo-lyase"/>
    <property type="match status" value="1"/>
</dbReference>
<dbReference type="Gene3D" id="1.10.579.10">
    <property type="entry name" value="DNA Cyclobutane Dipyrimidine Photolyase, subunit A, domain 3"/>
    <property type="match status" value="1"/>
</dbReference>
<comment type="similarity">
    <text evidence="10">Belongs to the DNA photolyase family.</text>
</comment>
<organism evidence="12">
    <name type="scientific">Rhodothermus marinus</name>
    <name type="common">Rhodothermus obamensis</name>
    <dbReference type="NCBI Taxonomy" id="29549"/>
    <lineage>
        <taxon>Bacteria</taxon>
        <taxon>Pseudomonadati</taxon>
        <taxon>Rhodothermota</taxon>
        <taxon>Rhodothermia</taxon>
        <taxon>Rhodothermales</taxon>
        <taxon>Rhodothermaceae</taxon>
        <taxon>Rhodothermus</taxon>
    </lineage>
</organism>
<evidence type="ECO:0000256" key="2">
    <source>
        <dbReference type="ARBA" id="ARBA00013149"/>
    </source>
</evidence>
<name>A0A7V2AYK5_RHOMR</name>
<comment type="caution">
    <text evidence="12">The sequence shown here is derived from an EMBL/GenBank/DDBJ whole genome shotgun (WGS) entry which is preliminary data.</text>
</comment>
<evidence type="ECO:0000256" key="10">
    <source>
        <dbReference type="RuleBase" id="RU004182"/>
    </source>
</evidence>
<dbReference type="GO" id="GO:0071949">
    <property type="term" value="F:FAD binding"/>
    <property type="evidence" value="ECO:0007669"/>
    <property type="project" value="TreeGrafter"/>
</dbReference>
<comment type="catalytic activity">
    <reaction evidence="7">
        <text>cyclobutadipyrimidine (in DNA) = 2 pyrimidine residues (in DNA).</text>
        <dbReference type="EC" id="4.1.99.3"/>
    </reaction>
</comment>
<feature type="site" description="Electron transfer via tryptophanyl radical" evidence="9">
    <location>
        <position position="362"/>
    </location>
</feature>
<dbReference type="GO" id="GO:0003904">
    <property type="term" value="F:deoxyribodipyrimidine photo-lyase activity"/>
    <property type="evidence" value="ECO:0007669"/>
    <property type="project" value="UniProtKB-EC"/>
</dbReference>
<dbReference type="GO" id="GO:0000719">
    <property type="term" value="P:photoreactive repair"/>
    <property type="evidence" value="ECO:0007669"/>
    <property type="project" value="UniProtKB-ARBA"/>
</dbReference>
<feature type="site" description="Electron transfer via tryptophanyl radical" evidence="9">
    <location>
        <position position="309"/>
    </location>
</feature>
<comment type="cofactor">
    <cofactor evidence="8">
        <name>FAD</name>
        <dbReference type="ChEBI" id="CHEBI:57692"/>
    </cofactor>
    <text evidence="8">Binds 1 FAD per subunit.</text>
</comment>
<dbReference type="PROSITE" id="PS00394">
    <property type="entry name" value="DNA_PHOTOLYASES_1_1"/>
    <property type="match status" value="1"/>
</dbReference>
<dbReference type="EMBL" id="DSGB01000001">
    <property type="protein sequence ID" value="HER95020.1"/>
    <property type="molecule type" value="Genomic_DNA"/>
</dbReference>
<feature type="binding site" evidence="8">
    <location>
        <position position="275"/>
    </location>
    <ligand>
        <name>FAD</name>
        <dbReference type="ChEBI" id="CHEBI:57692"/>
    </ligand>
</feature>
<evidence type="ECO:0000256" key="1">
    <source>
        <dbReference type="ARBA" id="ARBA00001932"/>
    </source>
</evidence>
<dbReference type="PANTHER" id="PTHR11455">
    <property type="entry name" value="CRYPTOCHROME"/>
    <property type="match status" value="1"/>
</dbReference>
<feature type="binding site" evidence="8">
    <location>
        <begin position="238"/>
        <end position="242"/>
    </location>
    <ligand>
        <name>FAD</name>
        <dbReference type="ChEBI" id="CHEBI:57692"/>
    </ligand>
</feature>
<dbReference type="InterPro" id="IPR006050">
    <property type="entry name" value="DNA_photolyase_N"/>
</dbReference>
<dbReference type="InterPro" id="IPR005101">
    <property type="entry name" value="Cryptochr/Photolyase_FAD-bd"/>
</dbReference>
<protein>
    <recommendedName>
        <fullName evidence="3">Deoxyribodipyrimidine photo-lyase</fullName>
        <ecNumber evidence="2">4.1.99.3</ecNumber>
    </recommendedName>
</protein>
<dbReference type="SUPFAM" id="SSF48173">
    <property type="entry name" value="Cryptochrome/photolyase FAD-binding domain"/>
    <property type="match status" value="1"/>
</dbReference>
<dbReference type="Pfam" id="PF00875">
    <property type="entry name" value="DNA_photolyase"/>
    <property type="match status" value="1"/>
</dbReference>
<dbReference type="PRINTS" id="PR00147">
    <property type="entry name" value="DNAPHOTLYASE"/>
</dbReference>
<keyword evidence="6 10" id="KW-0157">Chromophore</keyword>
<evidence type="ECO:0000256" key="5">
    <source>
        <dbReference type="ARBA" id="ARBA00022827"/>
    </source>
</evidence>
<evidence type="ECO:0000256" key="3">
    <source>
        <dbReference type="ARBA" id="ARBA00014046"/>
    </source>
</evidence>
<dbReference type="Pfam" id="PF03441">
    <property type="entry name" value="FAD_binding_7"/>
    <property type="match status" value="1"/>
</dbReference>
<dbReference type="InterPro" id="IPR014729">
    <property type="entry name" value="Rossmann-like_a/b/a_fold"/>
</dbReference>
<proteinExistence type="inferred from homology"/>
<dbReference type="SUPFAM" id="SSF52425">
    <property type="entry name" value="Cryptochrome/photolyase, N-terminal domain"/>
    <property type="match status" value="1"/>
</dbReference>
<reference evidence="12" key="1">
    <citation type="journal article" date="2020" name="mSystems">
        <title>Genome- and Community-Level Interaction Insights into Carbon Utilization and Element Cycling Functions of Hydrothermarchaeota in Hydrothermal Sediment.</title>
        <authorList>
            <person name="Zhou Z."/>
            <person name="Liu Y."/>
            <person name="Xu W."/>
            <person name="Pan J."/>
            <person name="Luo Z.H."/>
            <person name="Li M."/>
        </authorList>
    </citation>
    <scope>NUCLEOTIDE SEQUENCE [LARGE SCALE GENOMIC DNA]</scope>
    <source>
        <strain evidence="12">SpSt-143</strain>
    </source>
</reference>